<dbReference type="EMBL" id="MU005619">
    <property type="protein sequence ID" value="KAF2677723.1"/>
    <property type="molecule type" value="Genomic_DNA"/>
</dbReference>
<dbReference type="AlphaFoldDB" id="A0A6G1IIA7"/>
<keyword evidence="2" id="KW-1185">Reference proteome</keyword>
<evidence type="ECO:0000313" key="2">
    <source>
        <dbReference type="Proteomes" id="UP000799291"/>
    </source>
</evidence>
<name>A0A6G1IIA7_9PLEO</name>
<proteinExistence type="predicted"/>
<dbReference type="Proteomes" id="UP000799291">
    <property type="component" value="Unassembled WGS sequence"/>
</dbReference>
<reference evidence="1" key="1">
    <citation type="journal article" date="2020" name="Stud. Mycol.">
        <title>101 Dothideomycetes genomes: a test case for predicting lifestyles and emergence of pathogens.</title>
        <authorList>
            <person name="Haridas S."/>
            <person name="Albert R."/>
            <person name="Binder M."/>
            <person name="Bloem J."/>
            <person name="Labutti K."/>
            <person name="Salamov A."/>
            <person name="Andreopoulos B."/>
            <person name="Baker S."/>
            <person name="Barry K."/>
            <person name="Bills G."/>
            <person name="Bluhm B."/>
            <person name="Cannon C."/>
            <person name="Castanera R."/>
            <person name="Culley D."/>
            <person name="Daum C."/>
            <person name="Ezra D."/>
            <person name="Gonzalez J."/>
            <person name="Henrissat B."/>
            <person name="Kuo A."/>
            <person name="Liang C."/>
            <person name="Lipzen A."/>
            <person name="Lutzoni F."/>
            <person name="Magnuson J."/>
            <person name="Mondo S."/>
            <person name="Nolan M."/>
            <person name="Ohm R."/>
            <person name="Pangilinan J."/>
            <person name="Park H.-J."/>
            <person name="Ramirez L."/>
            <person name="Alfaro M."/>
            <person name="Sun H."/>
            <person name="Tritt A."/>
            <person name="Yoshinaga Y."/>
            <person name="Zwiers L.-H."/>
            <person name="Turgeon B."/>
            <person name="Goodwin S."/>
            <person name="Spatafora J."/>
            <person name="Crous P."/>
            <person name="Grigoriev I."/>
        </authorList>
    </citation>
    <scope>NUCLEOTIDE SEQUENCE</scope>
    <source>
        <strain evidence="1">CBS 122367</strain>
    </source>
</reference>
<organism evidence="1 2">
    <name type="scientific">Lentithecium fluviatile CBS 122367</name>
    <dbReference type="NCBI Taxonomy" id="1168545"/>
    <lineage>
        <taxon>Eukaryota</taxon>
        <taxon>Fungi</taxon>
        <taxon>Dikarya</taxon>
        <taxon>Ascomycota</taxon>
        <taxon>Pezizomycotina</taxon>
        <taxon>Dothideomycetes</taxon>
        <taxon>Pleosporomycetidae</taxon>
        <taxon>Pleosporales</taxon>
        <taxon>Massarineae</taxon>
        <taxon>Lentitheciaceae</taxon>
        <taxon>Lentithecium</taxon>
    </lineage>
</organism>
<protein>
    <submittedName>
        <fullName evidence="1">Uncharacterized protein</fullName>
    </submittedName>
</protein>
<sequence>MPGAHSLLFTELSAPLPANQPHHTTQGDPPVPRRNCYDLRTLGRASQHICRSSGVFGAASRSEPDFPRQGLPFASHRRRAIPRSHGRRGRRVHLTCRVRIPNLRGTRFLPLCAATIPEGLHQTRGPPPQVHSRATQRGCDPQHVVAICHV</sequence>
<accession>A0A6G1IIA7</accession>
<evidence type="ECO:0000313" key="1">
    <source>
        <dbReference type="EMBL" id="KAF2677723.1"/>
    </source>
</evidence>
<gene>
    <name evidence="1" type="ORF">K458DRAFT_156597</name>
</gene>